<keyword evidence="8" id="KW-1185">Reference proteome</keyword>
<dbReference type="GO" id="GO:0030288">
    <property type="term" value="C:outer membrane-bounded periplasmic space"/>
    <property type="evidence" value="ECO:0007669"/>
    <property type="project" value="InterPro"/>
</dbReference>
<comment type="similarity">
    <text evidence="2 5">Belongs to the class-C beta-lactamase family.</text>
</comment>
<accession>A0A1E5PAC9</accession>
<dbReference type="InterPro" id="IPR050491">
    <property type="entry name" value="AmpC-like"/>
</dbReference>
<dbReference type="RefSeq" id="WP_069932403.1">
    <property type="nucleotide sequence ID" value="NZ_MEHJ01000001.1"/>
</dbReference>
<dbReference type="STRING" id="285458.BGM19_16525"/>
<dbReference type="InterPro" id="IPR012338">
    <property type="entry name" value="Beta-lactam/transpept-like"/>
</dbReference>
<feature type="domain" description="Beta-lactamase-related" evidence="6">
    <location>
        <begin position="21"/>
        <end position="334"/>
    </location>
</feature>
<dbReference type="PANTHER" id="PTHR46825:SF7">
    <property type="entry name" value="D-ALANYL-D-ALANINE CARBOXYPEPTIDASE"/>
    <property type="match status" value="1"/>
</dbReference>
<dbReference type="SUPFAM" id="SSF56601">
    <property type="entry name" value="beta-lactamase/transpeptidase-like"/>
    <property type="match status" value="1"/>
</dbReference>
<keyword evidence="4 5" id="KW-0046">Antibiotic resistance</keyword>
<comment type="caution">
    <text evidence="7">The sequence shown here is derived from an EMBL/GenBank/DDBJ whole genome shotgun (WGS) entry which is preliminary data.</text>
</comment>
<dbReference type="GO" id="GO:0046677">
    <property type="term" value="P:response to antibiotic"/>
    <property type="evidence" value="ECO:0007669"/>
    <property type="project" value="UniProtKB-UniRule"/>
</dbReference>
<evidence type="ECO:0000313" key="8">
    <source>
        <dbReference type="Proteomes" id="UP000095759"/>
    </source>
</evidence>
<dbReference type="OrthoDB" id="3171327at2"/>
<evidence type="ECO:0000256" key="4">
    <source>
        <dbReference type="ARBA" id="ARBA00023251"/>
    </source>
</evidence>
<evidence type="ECO:0000256" key="3">
    <source>
        <dbReference type="ARBA" id="ARBA00022801"/>
    </source>
</evidence>
<dbReference type="Pfam" id="PF00144">
    <property type="entry name" value="Beta-lactamase"/>
    <property type="match status" value="1"/>
</dbReference>
<dbReference type="InterPro" id="IPR001586">
    <property type="entry name" value="Beta-lactam_class-C_AS"/>
</dbReference>
<evidence type="ECO:0000259" key="6">
    <source>
        <dbReference type="Pfam" id="PF00144"/>
    </source>
</evidence>
<dbReference type="Proteomes" id="UP000095759">
    <property type="component" value="Unassembled WGS sequence"/>
</dbReference>
<reference evidence="7 8" key="1">
    <citation type="submission" date="2016-08" db="EMBL/GenBank/DDBJ databases">
        <title>Complete genome sequence of Streptomyces agglomeratus strain 6-3-2, a novel anti-MRSA actinomycete isolated from Wuli of Tebit, China.</title>
        <authorList>
            <person name="Chen X."/>
        </authorList>
    </citation>
    <scope>NUCLEOTIDE SEQUENCE [LARGE SCALE GENOMIC DNA]</scope>
    <source>
        <strain evidence="7 8">6-3-2</strain>
    </source>
</reference>
<dbReference type="GO" id="GO:0008800">
    <property type="term" value="F:beta-lactamase activity"/>
    <property type="evidence" value="ECO:0007669"/>
    <property type="project" value="UniProtKB-UniRule"/>
</dbReference>
<comment type="catalytic activity">
    <reaction evidence="1 5">
        <text>a beta-lactam + H2O = a substituted beta-amino acid</text>
        <dbReference type="Rhea" id="RHEA:20401"/>
        <dbReference type="ChEBI" id="CHEBI:15377"/>
        <dbReference type="ChEBI" id="CHEBI:35627"/>
        <dbReference type="ChEBI" id="CHEBI:140347"/>
        <dbReference type="EC" id="3.5.2.6"/>
    </reaction>
</comment>
<dbReference type="InterPro" id="IPR001466">
    <property type="entry name" value="Beta-lactam-related"/>
</dbReference>
<keyword evidence="3 5" id="KW-0378">Hydrolase</keyword>
<evidence type="ECO:0000313" key="7">
    <source>
        <dbReference type="EMBL" id="OEJ26502.1"/>
    </source>
</evidence>
<proteinExistence type="inferred from homology"/>
<name>A0A1E5PAC9_9ACTN</name>
<protein>
    <recommendedName>
        <fullName evidence="5">Beta-lactamase</fullName>
        <ecNumber evidence="5">3.5.2.6</ecNumber>
    </recommendedName>
</protein>
<dbReference type="GO" id="GO:0017001">
    <property type="term" value="P:antibiotic catabolic process"/>
    <property type="evidence" value="ECO:0007669"/>
    <property type="project" value="InterPro"/>
</dbReference>
<gene>
    <name evidence="7" type="ORF">AS594_20425</name>
</gene>
<dbReference type="PANTHER" id="PTHR46825">
    <property type="entry name" value="D-ALANYL-D-ALANINE-CARBOXYPEPTIDASE/ENDOPEPTIDASE AMPH"/>
    <property type="match status" value="1"/>
</dbReference>
<dbReference type="PROSITE" id="PS00336">
    <property type="entry name" value="BETA_LACTAMASE_C"/>
    <property type="match status" value="1"/>
</dbReference>
<dbReference type="AlphaFoldDB" id="A0A1E5PAC9"/>
<sequence length="362" mass="38405">MTSRTAPATTPDAAFALRLADAVTALDAPDVVLAVTRHGRRTTVSGGNALAPPTPRHALRYELGSVSKTFTVLLLAALARSGVLNLDDPLAAHLPGGLPLRHPASRRITLRHLATHTAGLPRIPGDLIPGALLRPYTDAYATYDTERLLRTFARTRPHHRPGTRWNYSNFGVALLGPAMARATGTDCPALLTRHVLGPLGMHGTTLGPGDPGTTAVGHRRDGTTPVPGIGMGPFVAAGAVRSTPGDLLTYLEAHLDPERTPLRLPLRDVQVPQLRRGPRRRDTHTLTWFHHPAPGGPLLFHAGATFGQQAFLGFHPASGTGVAALATRRGDRLRLVETAYGLLYELAAATGSRPARVAEGRG</sequence>
<evidence type="ECO:0000256" key="1">
    <source>
        <dbReference type="ARBA" id="ARBA00001526"/>
    </source>
</evidence>
<evidence type="ECO:0000256" key="5">
    <source>
        <dbReference type="RuleBase" id="RU361140"/>
    </source>
</evidence>
<dbReference type="EC" id="3.5.2.6" evidence="5"/>
<dbReference type="Gene3D" id="3.40.710.10">
    <property type="entry name" value="DD-peptidase/beta-lactamase superfamily"/>
    <property type="match status" value="1"/>
</dbReference>
<dbReference type="EMBL" id="MEHJ01000001">
    <property type="protein sequence ID" value="OEJ26502.1"/>
    <property type="molecule type" value="Genomic_DNA"/>
</dbReference>
<organism evidence="7 8">
    <name type="scientific">Streptomyces agglomeratus</name>
    <dbReference type="NCBI Taxonomy" id="285458"/>
    <lineage>
        <taxon>Bacteria</taxon>
        <taxon>Bacillati</taxon>
        <taxon>Actinomycetota</taxon>
        <taxon>Actinomycetes</taxon>
        <taxon>Kitasatosporales</taxon>
        <taxon>Streptomycetaceae</taxon>
        <taxon>Streptomyces</taxon>
    </lineage>
</organism>
<evidence type="ECO:0000256" key="2">
    <source>
        <dbReference type="ARBA" id="ARBA00007840"/>
    </source>
</evidence>